<gene>
    <name evidence="1" type="ORF">HGA13_18635</name>
</gene>
<dbReference type="Proteomes" id="UP000565715">
    <property type="component" value="Unassembled WGS sequence"/>
</dbReference>
<dbReference type="AlphaFoldDB" id="A0A846XK94"/>
<dbReference type="EMBL" id="JAAXOO010000004">
    <property type="protein sequence ID" value="NKY35070.1"/>
    <property type="molecule type" value="Genomic_DNA"/>
</dbReference>
<reference evidence="1 2" key="1">
    <citation type="submission" date="2020-04" db="EMBL/GenBank/DDBJ databases">
        <title>MicrobeNet Type strains.</title>
        <authorList>
            <person name="Nicholson A.C."/>
        </authorList>
    </citation>
    <scope>NUCLEOTIDE SEQUENCE [LARGE SCALE GENOMIC DNA]</scope>
    <source>
        <strain evidence="1 2">DSM 45078</strain>
    </source>
</reference>
<organism evidence="1 2">
    <name type="scientific">Nocardia speluncae</name>
    <dbReference type="NCBI Taxonomy" id="419477"/>
    <lineage>
        <taxon>Bacteria</taxon>
        <taxon>Bacillati</taxon>
        <taxon>Actinomycetota</taxon>
        <taxon>Actinomycetes</taxon>
        <taxon>Mycobacteriales</taxon>
        <taxon>Nocardiaceae</taxon>
        <taxon>Nocardia</taxon>
    </lineage>
</organism>
<protein>
    <submittedName>
        <fullName evidence="1">Uncharacterized protein</fullName>
    </submittedName>
</protein>
<proteinExistence type="predicted"/>
<name>A0A846XK94_9NOCA</name>
<sequence>MAASVPTLIAVYDMGTWDPHRVAEFHLVAGRAELVVIDPDRCGTAQRWYTHGVELPDSPRRIPPEDGAAFMRALLQPFRSSYCRVVDESPPSGNQ</sequence>
<accession>A0A846XK94</accession>
<evidence type="ECO:0000313" key="1">
    <source>
        <dbReference type="EMBL" id="NKY35070.1"/>
    </source>
</evidence>
<dbReference type="RefSeq" id="WP_068043769.1">
    <property type="nucleotide sequence ID" value="NZ_JAAXOO010000004.1"/>
</dbReference>
<keyword evidence="2" id="KW-1185">Reference proteome</keyword>
<comment type="caution">
    <text evidence="1">The sequence shown here is derived from an EMBL/GenBank/DDBJ whole genome shotgun (WGS) entry which is preliminary data.</text>
</comment>
<evidence type="ECO:0000313" key="2">
    <source>
        <dbReference type="Proteomes" id="UP000565715"/>
    </source>
</evidence>